<feature type="signal peptide" evidence="1">
    <location>
        <begin position="1"/>
        <end position="20"/>
    </location>
</feature>
<dbReference type="Proteomes" id="UP000594800">
    <property type="component" value="Chromosome"/>
</dbReference>
<feature type="chain" id="PRO_5032351145" description="Minor curlin subunit" evidence="1">
    <location>
        <begin position="21"/>
        <end position="181"/>
    </location>
</feature>
<dbReference type="KEGG" id="poz:I0K15_19230"/>
<accession>A0A7S9LRC9</accession>
<dbReference type="AlphaFoldDB" id="A0A7S9LRC9"/>
<name>A0A7S9LRC9_9RHOB</name>
<keyword evidence="3" id="KW-1185">Reference proteome</keyword>
<sequence>MLRFIRVAAVAGLAAFPAGAQTLDLPAVPQVTGVSVEQVVVSQGTPAAPIATDSGAMRNLNSVILQQGNDNRASVFNAGSPNANGILLQAGQRNTGAIIIDNSPGSVVGLVQIGRDNTMIGLVRGGRDNTVAGVQVGNNLTGVVGLENAENVTLTYGQAGASYAGGIIIRNPPPGSTITVN</sequence>
<evidence type="ECO:0000313" key="3">
    <source>
        <dbReference type="Proteomes" id="UP000594800"/>
    </source>
</evidence>
<organism evidence="2 3">
    <name type="scientific">Pontivivens ytuae</name>
    <dbReference type="NCBI Taxonomy" id="2789856"/>
    <lineage>
        <taxon>Bacteria</taxon>
        <taxon>Pseudomonadati</taxon>
        <taxon>Pseudomonadota</taxon>
        <taxon>Alphaproteobacteria</taxon>
        <taxon>Rhodobacterales</taxon>
        <taxon>Paracoccaceae</taxon>
        <taxon>Pontivivens</taxon>
    </lineage>
</organism>
<evidence type="ECO:0008006" key="4">
    <source>
        <dbReference type="Google" id="ProtNLM"/>
    </source>
</evidence>
<keyword evidence="1" id="KW-0732">Signal</keyword>
<dbReference type="RefSeq" id="WP_196103088.1">
    <property type="nucleotide sequence ID" value="NZ_CP064942.1"/>
</dbReference>
<proteinExistence type="predicted"/>
<gene>
    <name evidence="2" type="ORF">I0K15_19230</name>
</gene>
<evidence type="ECO:0000313" key="2">
    <source>
        <dbReference type="EMBL" id="QPH53879.1"/>
    </source>
</evidence>
<evidence type="ECO:0000256" key="1">
    <source>
        <dbReference type="SAM" id="SignalP"/>
    </source>
</evidence>
<dbReference type="EMBL" id="CP064942">
    <property type="protein sequence ID" value="QPH53879.1"/>
    <property type="molecule type" value="Genomic_DNA"/>
</dbReference>
<protein>
    <recommendedName>
        <fullName evidence="4">Minor curlin subunit</fullName>
    </recommendedName>
</protein>
<reference evidence="2 3" key="1">
    <citation type="submission" date="2020-11" db="EMBL/GenBank/DDBJ databases">
        <title>Description of Pontivivens ytuae sp. nov. isolated from deep sea sediment of Mariana Trench.</title>
        <authorList>
            <person name="Wang Z."/>
            <person name="Sun Q.-L."/>
            <person name="Xu X.-D."/>
            <person name="Tang Y.-Z."/>
            <person name="Zhang J."/>
        </authorList>
    </citation>
    <scope>NUCLEOTIDE SEQUENCE [LARGE SCALE GENOMIC DNA]</scope>
    <source>
        <strain evidence="2 3">MT2928</strain>
    </source>
</reference>